<name>A0A0T5VUL8_9SPHI</name>
<keyword evidence="2" id="KW-1185">Reference proteome</keyword>
<evidence type="ECO:0000313" key="2">
    <source>
        <dbReference type="Proteomes" id="UP000051950"/>
    </source>
</evidence>
<dbReference type="Proteomes" id="UP000051950">
    <property type="component" value="Unassembled WGS sequence"/>
</dbReference>
<dbReference type="PROSITE" id="PS51257">
    <property type="entry name" value="PROKAR_LIPOPROTEIN"/>
    <property type="match status" value="1"/>
</dbReference>
<protein>
    <recommendedName>
        <fullName evidence="3">Fibronectin type-III domain-containing protein</fullName>
    </recommendedName>
</protein>
<dbReference type="RefSeq" id="WP_057930899.1">
    <property type="nucleotide sequence ID" value="NZ_LMZQ01000002.1"/>
</dbReference>
<proteinExistence type="predicted"/>
<comment type="caution">
    <text evidence="1">The sequence shown here is derived from an EMBL/GenBank/DDBJ whole genome shotgun (WGS) entry which is preliminary data.</text>
</comment>
<dbReference type="OrthoDB" id="789771at2"/>
<reference evidence="1 2" key="1">
    <citation type="submission" date="2015-11" db="EMBL/GenBank/DDBJ databases">
        <title>Sequence of Pedobacter ginsenosidimutans.</title>
        <authorList>
            <person name="Carson E."/>
            <person name="Keyser V."/>
            <person name="Newman J."/>
            <person name="Miller J."/>
        </authorList>
    </citation>
    <scope>NUCLEOTIDE SEQUENCE [LARGE SCALE GENOMIC DNA]</scope>
    <source>
        <strain evidence="1 2">KACC 14530</strain>
    </source>
</reference>
<evidence type="ECO:0000313" key="1">
    <source>
        <dbReference type="EMBL" id="KRT17504.1"/>
    </source>
</evidence>
<evidence type="ECO:0008006" key="3">
    <source>
        <dbReference type="Google" id="ProtNLM"/>
    </source>
</evidence>
<organism evidence="1 2">
    <name type="scientific">Pedobacter ginsenosidimutans</name>
    <dbReference type="NCBI Taxonomy" id="687842"/>
    <lineage>
        <taxon>Bacteria</taxon>
        <taxon>Pseudomonadati</taxon>
        <taxon>Bacteroidota</taxon>
        <taxon>Sphingobacteriia</taxon>
        <taxon>Sphingobacteriales</taxon>
        <taxon>Sphingobacteriaceae</taxon>
        <taxon>Pedobacter</taxon>
    </lineage>
</organism>
<accession>A0A0T5VUL8</accession>
<sequence>MSKYIYSIILLCVVLIQACGKKSPVEEPGTPLPPGQAVLTFPEKNSACTTSDILSDEKSSIVFRWQASANADSYLIGITNLLTQTTHYKKTEGVQLKDTLLRNTPYAWFVISKSKALADTAKSELWKFYNAGPGTIVYAPFPAEIISPALNQTVNAIGGTVNLVWKGSSIEQTIKNYDLYFGTTNTPALFKTSITDMFAKDIAVTPGTTYYWKIITNDQTGNTSDSGLYTFKVN</sequence>
<dbReference type="STRING" id="687842.ASU31_02880"/>
<gene>
    <name evidence="1" type="ORF">ASU31_02880</name>
</gene>
<dbReference type="InterPro" id="IPR013783">
    <property type="entry name" value="Ig-like_fold"/>
</dbReference>
<dbReference type="AlphaFoldDB" id="A0A0T5VUL8"/>
<dbReference type="Gene3D" id="2.60.40.10">
    <property type="entry name" value="Immunoglobulins"/>
    <property type="match status" value="1"/>
</dbReference>
<dbReference type="EMBL" id="LMZQ01000002">
    <property type="protein sequence ID" value="KRT17504.1"/>
    <property type="molecule type" value="Genomic_DNA"/>
</dbReference>